<feature type="non-terminal residue" evidence="4">
    <location>
        <position position="1"/>
    </location>
</feature>
<dbReference type="Pfam" id="PF08142">
    <property type="entry name" value="AARP2CN"/>
    <property type="match status" value="1"/>
</dbReference>
<name>A0A443S3G4_9ACAR</name>
<dbReference type="InterPro" id="IPR039761">
    <property type="entry name" value="Bms1/Tsr1"/>
</dbReference>
<dbReference type="SMART" id="SM01362">
    <property type="entry name" value="DUF663"/>
    <property type="match status" value="1"/>
</dbReference>
<dbReference type="OrthoDB" id="10260897at2759"/>
<feature type="region of interest" description="Disordered" evidence="2">
    <location>
        <begin position="125"/>
        <end position="192"/>
    </location>
</feature>
<dbReference type="GO" id="GO:0000479">
    <property type="term" value="P:endonucleolytic cleavage of tricistronic rRNA transcript (SSU-rRNA, 5.8S rRNA, LSU-rRNA)"/>
    <property type="evidence" value="ECO:0007669"/>
    <property type="project" value="TreeGrafter"/>
</dbReference>
<organism evidence="4 5">
    <name type="scientific">Leptotrombidium deliense</name>
    <dbReference type="NCBI Taxonomy" id="299467"/>
    <lineage>
        <taxon>Eukaryota</taxon>
        <taxon>Metazoa</taxon>
        <taxon>Ecdysozoa</taxon>
        <taxon>Arthropoda</taxon>
        <taxon>Chelicerata</taxon>
        <taxon>Arachnida</taxon>
        <taxon>Acari</taxon>
        <taxon>Acariformes</taxon>
        <taxon>Trombidiformes</taxon>
        <taxon>Prostigmata</taxon>
        <taxon>Anystina</taxon>
        <taxon>Parasitengona</taxon>
        <taxon>Trombiculoidea</taxon>
        <taxon>Trombiculidae</taxon>
        <taxon>Leptotrombidium</taxon>
    </lineage>
</organism>
<feature type="compositionally biased region" description="Acidic residues" evidence="2">
    <location>
        <begin position="130"/>
        <end position="142"/>
    </location>
</feature>
<dbReference type="EMBL" id="NCKV01010075">
    <property type="protein sequence ID" value="RWS22011.1"/>
    <property type="molecule type" value="Genomic_DNA"/>
</dbReference>
<feature type="compositionally biased region" description="Polar residues" evidence="2">
    <location>
        <begin position="325"/>
        <end position="338"/>
    </location>
</feature>
<feature type="compositionally biased region" description="Acidic residues" evidence="2">
    <location>
        <begin position="151"/>
        <end position="164"/>
    </location>
</feature>
<evidence type="ECO:0000313" key="5">
    <source>
        <dbReference type="Proteomes" id="UP000288716"/>
    </source>
</evidence>
<feature type="coiled-coil region" evidence="1">
    <location>
        <begin position="745"/>
        <end position="779"/>
    </location>
</feature>
<keyword evidence="5" id="KW-1185">Reference proteome</keyword>
<keyword evidence="1" id="KW-0175">Coiled coil</keyword>
<dbReference type="InterPro" id="IPR012948">
    <property type="entry name" value="AARP2CN"/>
</dbReference>
<dbReference type="GO" id="GO:0034511">
    <property type="term" value="F:U3 snoRNA binding"/>
    <property type="evidence" value="ECO:0007669"/>
    <property type="project" value="TreeGrafter"/>
</dbReference>
<dbReference type="GO" id="GO:0030686">
    <property type="term" value="C:90S preribosome"/>
    <property type="evidence" value="ECO:0007669"/>
    <property type="project" value="TreeGrafter"/>
</dbReference>
<evidence type="ECO:0000256" key="1">
    <source>
        <dbReference type="SAM" id="Coils"/>
    </source>
</evidence>
<reference evidence="4 5" key="1">
    <citation type="journal article" date="2018" name="Gigascience">
        <title>Genomes of trombidid mites reveal novel predicted allergens and laterally-transferred genes associated with secondary metabolism.</title>
        <authorList>
            <person name="Dong X."/>
            <person name="Chaisiri K."/>
            <person name="Xia D."/>
            <person name="Armstrong S.D."/>
            <person name="Fang Y."/>
            <person name="Donnelly M.J."/>
            <person name="Kadowaki T."/>
            <person name="McGarry J.W."/>
            <person name="Darby A.C."/>
            <person name="Makepeace B.L."/>
        </authorList>
    </citation>
    <scope>NUCLEOTIDE SEQUENCE [LARGE SCALE GENOMIC DNA]</scope>
    <source>
        <strain evidence="4">UoL-UT</strain>
    </source>
</reference>
<dbReference type="Proteomes" id="UP000288716">
    <property type="component" value="Unassembled WGS sequence"/>
</dbReference>
<dbReference type="GO" id="GO:0003924">
    <property type="term" value="F:GTPase activity"/>
    <property type="evidence" value="ECO:0007669"/>
    <property type="project" value="TreeGrafter"/>
</dbReference>
<dbReference type="VEuPathDB" id="VectorBase:LDEU010029"/>
<dbReference type="PANTHER" id="PTHR12858:SF2">
    <property type="entry name" value="RIBOSOME BIOGENESIS PROTEIN BMS1 HOMOLOG"/>
    <property type="match status" value="1"/>
</dbReference>
<dbReference type="STRING" id="299467.A0A443S3G4"/>
<evidence type="ECO:0000256" key="2">
    <source>
        <dbReference type="SAM" id="MobiDB-lite"/>
    </source>
</evidence>
<accession>A0A443S3G4</accession>
<dbReference type="GO" id="GO:0005525">
    <property type="term" value="F:GTP binding"/>
    <property type="evidence" value="ECO:0007669"/>
    <property type="project" value="TreeGrafter"/>
</dbReference>
<gene>
    <name evidence="4" type="ORF">B4U80_10345</name>
</gene>
<comment type="caution">
    <text evidence="4">The sequence shown here is derived from an EMBL/GenBank/DDBJ whole genome shotgun (WGS) entry which is preliminary data.</text>
</comment>
<protein>
    <submittedName>
        <fullName evidence="4">Ribosome biogenesis protein BMS1-like protein</fullName>
    </submittedName>
</protein>
<proteinExistence type="predicted"/>
<dbReference type="Pfam" id="PF04950">
    <property type="entry name" value="RIBIOP_C"/>
    <property type="match status" value="1"/>
</dbReference>
<evidence type="ECO:0000259" key="3">
    <source>
        <dbReference type="SMART" id="SM01362"/>
    </source>
</evidence>
<feature type="region of interest" description="Disordered" evidence="2">
    <location>
        <begin position="324"/>
        <end position="345"/>
    </location>
</feature>
<evidence type="ECO:0000313" key="4">
    <source>
        <dbReference type="EMBL" id="RWS22011.1"/>
    </source>
</evidence>
<dbReference type="GO" id="GO:0005634">
    <property type="term" value="C:nucleus"/>
    <property type="evidence" value="ECO:0007669"/>
    <property type="project" value="InterPro"/>
</dbReference>
<dbReference type="PANTHER" id="PTHR12858">
    <property type="entry name" value="RIBOSOME BIOGENESIS PROTEIN"/>
    <property type="match status" value="1"/>
</dbReference>
<dbReference type="AlphaFoldDB" id="A0A443S3G4"/>
<dbReference type="GO" id="GO:0000462">
    <property type="term" value="P:maturation of SSU-rRNA from tricistronic rRNA transcript (SSU-rRNA, 5.8S rRNA, LSU-rRNA)"/>
    <property type="evidence" value="ECO:0007669"/>
    <property type="project" value="TreeGrafter"/>
</dbReference>
<dbReference type="InterPro" id="IPR007034">
    <property type="entry name" value="BMS1_TSR1_C"/>
</dbReference>
<sequence>YGYTRGGFFKQNQDIHIPGCGDFKIASISFLPDPCPLPSKERQEKRRSLNQKEKLIYAPFSGVGGVLYDKDAVYIDLGGSHSHGNSSHDNSQTTPFLSSILNTSQTIDEKIENSDGAVKFFSSVDVSNPESDESDSESEVESESNLVASQDDTDTDDDAADSDFENNFVENANKNEKGDEERDNYSFDESDSESVMMEETLKWKDSIIGKASIDFYNRQASTKNVQKLVYSQNLVDSDAEEDENNFLLDGLIKVVKKHSNNSTEMKHTLNSIECTVMPFSYQNWNEENVLDLIRDCFVTGKWEENEDAEMLMKNADLEDFEDLESPTTKLESNENTSEVQEDDQETVRLEKKRLLKEAFDSNYDEGGKEKKDEETYYDNLKAQIDKQGEVNKSEFEGLPDEVRVQYEGYRPGMYVRMEINLMPSEFIENFDPSYPVIVGGLLSGESDVGFVQVRIKKHRWYKKIMKSKDPLIFSMGWKRFQTIPLYSIQDHNGRNRLLKYTPQHLHCHASFWGPITPQGTGFIAIQSVSESTPDFRIAATGVVLNLDKSTTIVKKLKLIGSALKIFKKTAFIKGMFNSALEVTKFEGASIRTVSGIRGQIKKAIKAPAGAFRATFEDKILLSDIVFMRTWYTMSVPKFYTYVNTLLMPDEMKLQWQGMKCTGQLRHEKGLKPIVNADSLYSATKRKVYSQKPLVIPKALQKELPYSAKPKFLERKQNRVQRVTVVREPEEKKVESVLKMVRAANKEKKRKDRQLLMERVARHKKEMQLIENRKTMKERQLKKQILRRISKTKNSKKT</sequence>
<feature type="domain" description="Ribosome biogenesis protein BMS1/TSR1 C-terminal" evidence="3">
    <location>
        <begin position="338"/>
        <end position="633"/>
    </location>
</feature>
<feature type="compositionally biased region" description="Basic and acidic residues" evidence="2">
    <location>
        <begin position="173"/>
        <end position="185"/>
    </location>
</feature>